<sequence length="299" mass="33215">MKGIILAGGSGTRLYPLTMVTSKQLLPVYDKPMIYYPMSVLMNAGIREILIISTPQDTPRFEELLGDGHQLGIQLSYAIQPSPDGLAQAFIIGKDFIGNDAVAMVLGDNIFAGHGLNKRLKAAVENASTGKGATVFGYYVDDPERFGIVEFDKNGKAISIEEKPEHPKSNYCVTGLYFYDNDVVEYARNLKPSARGELEITDLNRIYLEKGKLNVELLGQGFTWLDTGTHESLVEATNFVQTVEKHQHRKIACLEEIAYLNGWISKDDVLAVSTKMKNNQYGQYLKDVIDGKYLDVLHG</sequence>
<dbReference type="CDD" id="cd02538">
    <property type="entry name" value="G1P_TT_short"/>
    <property type="match status" value="1"/>
</dbReference>
<keyword evidence="5 10" id="KW-0808">Transferase</keyword>
<evidence type="ECO:0000256" key="10">
    <source>
        <dbReference type="RuleBase" id="RU003706"/>
    </source>
</evidence>
<evidence type="ECO:0000256" key="8">
    <source>
        <dbReference type="ARBA" id="ARBA00022842"/>
    </source>
</evidence>
<comment type="function">
    <text evidence="10">Catalyzes the formation of dTDP-glucose, from dTTP and glucose 1-phosphate, as well as its pyrophosphorolysis.</text>
</comment>
<keyword evidence="6 10" id="KW-0548">Nucleotidyltransferase</keyword>
<comment type="similarity">
    <text evidence="2 10">Belongs to the glucose-1-phosphate thymidylyltransferase family.</text>
</comment>
<evidence type="ECO:0000256" key="2">
    <source>
        <dbReference type="ARBA" id="ARBA00010480"/>
    </source>
</evidence>
<dbReference type="Proteomes" id="UP000543642">
    <property type="component" value="Unassembled WGS sequence"/>
</dbReference>
<proteinExistence type="inferred from homology"/>
<dbReference type="EC" id="2.7.7.24" evidence="3 10"/>
<evidence type="ECO:0000259" key="11">
    <source>
        <dbReference type="Pfam" id="PF00483"/>
    </source>
</evidence>
<evidence type="ECO:0000256" key="9">
    <source>
        <dbReference type="ARBA" id="ARBA00049336"/>
    </source>
</evidence>
<evidence type="ECO:0000256" key="4">
    <source>
        <dbReference type="ARBA" id="ARBA00017654"/>
    </source>
</evidence>
<comment type="cofactor">
    <cofactor evidence="1">
        <name>Mg(2+)</name>
        <dbReference type="ChEBI" id="CHEBI:18420"/>
    </cofactor>
</comment>
<accession>A0A7W8H965</accession>
<dbReference type="NCBIfam" id="TIGR01207">
    <property type="entry name" value="rmlA"/>
    <property type="match status" value="1"/>
</dbReference>
<comment type="caution">
    <text evidence="12">The sequence shown here is derived from an EMBL/GenBank/DDBJ whole genome shotgun (WGS) entry which is preliminary data.</text>
</comment>
<comment type="catalytic activity">
    <reaction evidence="9 10">
        <text>dTTP + alpha-D-glucose 1-phosphate + H(+) = dTDP-alpha-D-glucose + diphosphate</text>
        <dbReference type="Rhea" id="RHEA:15225"/>
        <dbReference type="ChEBI" id="CHEBI:15378"/>
        <dbReference type="ChEBI" id="CHEBI:33019"/>
        <dbReference type="ChEBI" id="CHEBI:37568"/>
        <dbReference type="ChEBI" id="CHEBI:57477"/>
        <dbReference type="ChEBI" id="CHEBI:58601"/>
        <dbReference type="EC" id="2.7.7.24"/>
    </reaction>
</comment>
<dbReference type="EMBL" id="JACHFW010000001">
    <property type="protein sequence ID" value="MBB5263457.1"/>
    <property type="molecule type" value="Genomic_DNA"/>
</dbReference>
<dbReference type="InterPro" id="IPR029044">
    <property type="entry name" value="Nucleotide-diphossugar_trans"/>
</dbReference>
<organism evidence="12 13">
    <name type="scientific">Catenibacillus scindens</name>
    <dbReference type="NCBI Taxonomy" id="673271"/>
    <lineage>
        <taxon>Bacteria</taxon>
        <taxon>Bacillati</taxon>
        <taxon>Bacillota</taxon>
        <taxon>Clostridia</taxon>
        <taxon>Lachnospirales</taxon>
        <taxon>Lachnospiraceae</taxon>
        <taxon>Catenibacillus</taxon>
    </lineage>
</organism>
<evidence type="ECO:0000256" key="1">
    <source>
        <dbReference type="ARBA" id="ARBA00001946"/>
    </source>
</evidence>
<dbReference type="Gene3D" id="3.90.550.10">
    <property type="entry name" value="Spore Coat Polysaccharide Biosynthesis Protein SpsA, Chain A"/>
    <property type="match status" value="1"/>
</dbReference>
<feature type="domain" description="Nucleotidyl transferase" evidence="11">
    <location>
        <begin position="2"/>
        <end position="241"/>
    </location>
</feature>
<keyword evidence="13" id="KW-1185">Reference proteome</keyword>
<gene>
    <name evidence="12" type="ORF">HNP82_000551</name>
</gene>
<keyword evidence="8 10" id="KW-0460">Magnesium</keyword>
<dbReference type="Pfam" id="PF00483">
    <property type="entry name" value="NTP_transferase"/>
    <property type="match status" value="1"/>
</dbReference>
<dbReference type="FunFam" id="3.90.550.10:FF:000023">
    <property type="entry name" value="Glucose-1-phosphate thymidylyltransferase"/>
    <property type="match status" value="1"/>
</dbReference>
<evidence type="ECO:0000313" key="12">
    <source>
        <dbReference type="EMBL" id="MBB5263457.1"/>
    </source>
</evidence>
<dbReference type="AlphaFoldDB" id="A0A7W8H965"/>
<dbReference type="GO" id="GO:0046872">
    <property type="term" value="F:metal ion binding"/>
    <property type="evidence" value="ECO:0007669"/>
    <property type="project" value="UniProtKB-KW"/>
</dbReference>
<dbReference type="RefSeq" id="WP_183771192.1">
    <property type="nucleotide sequence ID" value="NZ_JACHFW010000001.1"/>
</dbReference>
<keyword evidence="7 10" id="KW-0479">Metal-binding</keyword>
<evidence type="ECO:0000313" key="13">
    <source>
        <dbReference type="Proteomes" id="UP000543642"/>
    </source>
</evidence>
<dbReference type="GO" id="GO:0008879">
    <property type="term" value="F:glucose-1-phosphate thymidylyltransferase activity"/>
    <property type="evidence" value="ECO:0007669"/>
    <property type="project" value="UniProtKB-EC"/>
</dbReference>
<name>A0A7W8H965_9FIRM</name>
<dbReference type="InterPro" id="IPR005835">
    <property type="entry name" value="NTP_transferase_dom"/>
</dbReference>
<dbReference type="SUPFAM" id="SSF53448">
    <property type="entry name" value="Nucleotide-diphospho-sugar transferases"/>
    <property type="match status" value="1"/>
</dbReference>
<evidence type="ECO:0000256" key="6">
    <source>
        <dbReference type="ARBA" id="ARBA00022695"/>
    </source>
</evidence>
<evidence type="ECO:0000256" key="5">
    <source>
        <dbReference type="ARBA" id="ARBA00022679"/>
    </source>
</evidence>
<dbReference type="PANTHER" id="PTHR43532">
    <property type="entry name" value="GLUCOSE-1-PHOSPHATE THYMIDYLYLTRANSFERASE"/>
    <property type="match status" value="1"/>
</dbReference>
<evidence type="ECO:0000256" key="3">
    <source>
        <dbReference type="ARBA" id="ARBA00012461"/>
    </source>
</evidence>
<dbReference type="InterPro" id="IPR005907">
    <property type="entry name" value="G1P_thy_trans_s"/>
</dbReference>
<evidence type="ECO:0000256" key="7">
    <source>
        <dbReference type="ARBA" id="ARBA00022723"/>
    </source>
</evidence>
<reference evidence="12 13" key="1">
    <citation type="submission" date="2020-08" db="EMBL/GenBank/DDBJ databases">
        <title>Genomic Encyclopedia of Type Strains, Phase IV (KMG-IV): sequencing the most valuable type-strain genomes for metagenomic binning, comparative biology and taxonomic classification.</title>
        <authorList>
            <person name="Goeker M."/>
        </authorList>
    </citation>
    <scope>NUCLEOTIDE SEQUENCE [LARGE SCALE GENOMIC DNA]</scope>
    <source>
        <strain evidence="12 13">DSM 106146</strain>
    </source>
</reference>
<dbReference type="PANTHER" id="PTHR43532:SF1">
    <property type="entry name" value="GLUCOSE-1-PHOSPHATE THYMIDYLYLTRANSFERASE 1"/>
    <property type="match status" value="1"/>
</dbReference>
<protein>
    <recommendedName>
        <fullName evidence="4 10">Glucose-1-phosphate thymidylyltransferase</fullName>
        <ecNumber evidence="3 10">2.7.7.24</ecNumber>
    </recommendedName>
</protein>